<dbReference type="EMBL" id="CP157947">
    <property type="protein sequence ID" value="XBS71229.1"/>
    <property type="molecule type" value="Genomic_DNA"/>
</dbReference>
<dbReference type="AlphaFoldDB" id="A0AAU7QDK3"/>
<sequence>MGNNLSGLYAFRENNDTCNDTITEDRDHSTKRTNSFNKSIGSNIATSIQFANNNADAVLKLAATGGSTPIDVHSPTFAVANSDNVNVAIPATVGKHAHSRDFSPPGAAVDDMNAGNPCEKRFADDNEFDICEGAPPPEEVETLISQQFGTGKPSGKPADADIPPPPRYGESGFNAKLQSYLEETLLPAVNQLGKAPPCGCARWPPSPHGLDITASDKPTACPAPPRWRIP</sequence>
<protein>
    <submittedName>
        <fullName evidence="1">Uncharacterized protein</fullName>
    </submittedName>
</protein>
<name>A0AAU7QDK3_9GAMM</name>
<evidence type="ECO:0000313" key="1">
    <source>
        <dbReference type="EMBL" id="XBS71229.1"/>
    </source>
</evidence>
<accession>A0AAU7QDK3</accession>
<reference evidence="1" key="1">
    <citation type="submission" date="2024-06" db="EMBL/GenBank/DDBJ databases">
        <authorList>
            <person name="Coelho C."/>
            <person name="Bento M."/>
            <person name="Garcia E."/>
            <person name="Camelo A."/>
            <person name="Brandao I."/>
            <person name="Espirito Santo C."/>
            <person name="Trovao J."/>
            <person name="Verissimo A."/>
            <person name="Costa J."/>
            <person name="Tiago I."/>
        </authorList>
    </citation>
    <scope>NUCLEOTIDE SEQUENCE</scope>
    <source>
        <strain evidence="1">KWT182</strain>
    </source>
</reference>
<organism evidence="1">
    <name type="scientific">Acerihabitans sp. KWT182</name>
    <dbReference type="NCBI Taxonomy" id="3157919"/>
    <lineage>
        <taxon>Bacteria</taxon>
        <taxon>Pseudomonadati</taxon>
        <taxon>Pseudomonadota</taxon>
        <taxon>Gammaproteobacteria</taxon>
        <taxon>Enterobacterales</taxon>
        <taxon>Pectobacteriaceae</taxon>
        <taxon>Acerihabitans</taxon>
    </lineage>
</organism>
<gene>
    <name evidence="1" type="ORF">ABK905_09905</name>
</gene>
<proteinExistence type="predicted"/>